<comment type="caution">
    <text evidence="4">The sequence shown here is derived from an EMBL/GenBank/DDBJ whole genome shotgun (WGS) entry which is preliminary data.</text>
</comment>
<evidence type="ECO:0000256" key="1">
    <source>
        <dbReference type="SAM" id="MobiDB-lite"/>
    </source>
</evidence>
<sequence length="264" mass="28972">MNPKTPSLGVPAALSSGPASPERPAVKLEPVARTLLDLMSEAFYLLLLLKRGQSPTDATMFVQQVRELLDTVERNAMKLGIAGEDIYAAKYAYCAAIDEAILSTPSAVRDDWELQPLQLILFGDHLAGEHFFTRLEELRAQGGARLQALEVYYFILLLGFEGKYRLEGPEKLGYLTARLGDEITYLKGRRAAFAPHWAPPDAVAHAIRRQAPVWLPVVAVAVLGIAGYLMLAHALSRDTHRSMAAHQDVVSVPPRTAHVTITLP</sequence>
<dbReference type="Pfam" id="PF09850">
    <property type="entry name" value="DotU"/>
    <property type="match status" value="1"/>
</dbReference>
<dbReference type="NCBIfam" id="TIGR03349">
    <property type="entry name" value="IV_VI_DotU"/>
    <property type="match status" value="1"/>
</dbReference>
<name>A0A5C8KQB2_9GAMM</name>
<dbReference type="InterPro" id="IPR017732">
    <property type="entry name" value="T4/T6SS_DotU"/>
</dbReference>
<dbReference type="Gene3D" id="1.25.40.590">
    <property type="entry name" value="Type IV / VI secretion system, DotU"/>
    <property type="match status" value="1"/>
</dbReference>
<feature type="region of interest" description="Disordered" evidence="1">
    <location>
        <begin position="1"/>
        <end position="23"/>
    </location>
</feature>
<evidence type="ECO:0000259" key="3">
    <source>
        <dbReference type="Pfam" id="PF09850"/>
    </source>
</evidence>
<keyword evidence="2" id="KW-1133">Transmembrane helix</keyword>
<keyword evidence="2" id="KW-0472">Membrane</keyword>
<feature type="domain" description="Type IV / VI secretion system DotU" evidence="3">
    <location>
        <begin position="35"/>
        <end position="233"/>
    </location>
</feature>
<feature type="transmembrane region" description="Helical" evidence="2">
    <location>
        <begin position="213"/>
        <end position="235"/>
    </location>
</feature>
<evidence type="ECO:0000313" key="5">
    <source>
        <dbReference type="Proteomes" id="UP000321248"/>
    </source>
</evidence>
<dbReference type="OrthoDB" id="345640at2"/>
<dbReference type="InterPro" id="IPR038522">
    <property type="entry name" value="T4/T6SS_DotU_sf"/>
</dbReference>
<organism evidence="4 5">
    <name type="scientific">Alkalisalibacterium limincola</name>
    <dbReference type="NCBI Taxonomy" id="2699169"/>
    <lineage>
        <taxon>Bacteria</taxon>
        <taxon>Pseudomonadati</taxon>
        <taxon>Pseudomonadota</taxon>
        <taxon>Gammaproteobacteria</taxon>
        <taxon>Lysobacterales</taxon>
        <taxon>Lysobacteraceae</taxon>
        <taxon>Alkalisalibacterium</taxon>
    </lineage>
</organism>
<dbReference type="AlphaFoldDB" id="A0A5C8KQB2"/>
<evidence type="ECO:0000313" key="4">
    <source>
        <dbReference type="EMBL" id="TXK62603.1"/>
    </source>
</evidence>
<keyword evidence="2" id="KW-0812">Transmembrane</keyword>
<dbReference type="Proteomes" id="UP000321248">
    <property type="component" value="Unassembled WGS sequence"/>
</dbReference>
<protein>
    <submittedName>
        <fullName evidence="4">DotU family type IV/VI secretion system protein</fullName>
    </submittedName>
</protein>
<dbReference type="PANTHER" id="PTHR38033:SF1">
    <property type="entry name" value="DOTU FAMILY TYPE IV_VI SECRETION SYSTEM PROTEIN"/>
    <property type="match status" value="1"/>
</dbReference>
<gene>
    <name evidence="4" type="ORF">FU658_07615</name>
</gene>
<keyword evidence="5" id="KW-1185">Reference proteome</keyword>
<reference evidence="4 5" key="1">
    <citation type="submission" date="2019-08" db="EMBL/GenBank/DDBJ databases">
        <authorList>
            <person name="Karlyshev A.V."/>
        </authorList>
    </citation>
    <scope>NUCLEOTIDE SEQUENCE [LARGE SCALE GENOMIC DNA]</scope>
    <source>
        <strain evidence="4 5">Alg18-2.2</strain>
    </source>
</reference>
<dbReference type="NCBIfam" id="NF038228">
    <property type="entry name" value="IcmH_DotU_IVB"/>
    <property type="match status" value="1"/>
</dbReference>
<evidence type="ECO:0000256" key="2">
    <source>
        <dbReference type="SAM" id="Phobius"/>
    </source>
</evidence>
<dbReference type="PANTHER" id="PTHR38033">
    <property type="entry name" value="MEMBRANE PROTEIN-RELATED"/>
    <property type="match status" value="1"/>
</dbReference>
<dbReference type="EMBL" id="VRTS01000004">
    <property type="protein sequence ID" value="TXK62603.1"/>
    <property type="molecule type" value="Genomic_DNA"/>
</dbReference>
<proteinExistence type="predicted"/>
<accession>A0A5C8KQB2</accession>
<dbReference type="RefSeq" id="WP_147891526.1">
    <property type="nucleotide sequence ID" value="NZ_VRTS01000004.1"/>
</dbReference>